<dbReference type="GeneID" id="87948258"/>
<name>A0AAX4IU12_9PEZI</name>
<protein>
    <submittedName>
        <fullName evidence="2">Uncharacterized protein</fullName>
    </submittedName>
</protein>
<accession>A0AAX4IU12</accession>
<feature type="region of interest" description="Disordered" evidence="1">
    <location>
        <begin position="1213"/>
        <end position="1233"/>
    </location>
</feature>
<sequence length="1758" mass="197785">MSTATNDPDKTRIDGYTYNAASAGLQLDVPSKTQTLALLLLSRQRQRPLTRHFSTSFFSATPHHALASFPNITTLVRHFYRPTSRRRTNSAMSNCVSLDHVVLRTGTLKEVAQYLKQIRSTTTDPVAVTSHLHDAVLQGSIPQGIFSLWTPIANDPQSIIQGLRQADSLSERDAAIRAFVKALRSSKTMTPVWDAAAGARGVADIMSNLSVDEVKELCSGLAKTASLSNGRSERHARLTELVSILGADASQSKNNPDTRPLLRYYKQIIPACTTDRVAEYEETAPKWTTRQRSILLRTHPTVYEAKFLESIFFSKDAKAKLAEIDEVTWTQLINNDYAFGKRLLLRFLDYGAKLPVEPDVFMDKLAKPLASRLRRKRPAAQQHLTFEILELLVELVKIHPSLADRLNESLTGVVFYTIKLWEMARSKRPLIEQHLVDLLKLVPDNKFKSVDSIVSFLRAVNPAVSYRLFRLMILNLQFYGFDIDRASGETDDSFKKLKGPWPASLFTTTFGIKDRQASLRLFERLAALSPDGSFLGSAIEAQSSIFDRCRDPDSDRGDSEALQVFLSQTSTIESGQGQDLASFVETCIQERKNKASLSRDWEGRAFWAVSALNMSIASGSLEIYAETLLWARRFNKGSNTVRHIYDSGNIHTTEGRGLLSGISETSHITARQDSDVAEGVRFANKIMLQLLETASMALREPDFQKWDWNSVIALPAAVIAQRLRLVNEFQDAWKLTDAMVFELVWKPSLELLLDAERFLLRPGLQRLYPSRLSGLLNSSAVNDFGDFSVRAPAARFVDDLAKARDELWQAYRSREFPAVLTLGEPWPRGLPVQCLFPDELPGFINIDRLPYILSRIEKVVFGDPVVLLRELPRDKETRSAIGPCADSYGFALRAYIKRPSDDSDKENLARKAWRHAVDDLCRGRMTIEASLRFWAEHFDGNGIKLPLDLRAEIPRRPEPTIPPVDDPSSPTEWHPSQSNASLDFQDSSTVPATILDHMLENWSSWFESLGLFDDVAWKVSVEVTASGTGSFWNMSTLIWPVSGKGADAILASVLLTVNTTEGSDNSILKQPFPSENNTRYPALYLDQEFLETVEEDHSWLSDSRINRIIRSGPPELLAQVVESVLQKVEAIEKNEPEGIPPIRFAMTLMKLLSHSDRPSLAFPLVRDIILNRPGDSAWHRELLHKGFFNTLRPADAKSLLGMISEGIQEKLDQQSARAKEARKQSVEPAPQRTPPIKVTTVKMLAKLLSDAPFLDVSSALDVLVSLIAKAQHIDIRVAIIETLFNTLESETASSEVTIRILSLLEQFAVPLAASLNELRPTTEADWADAEAGGQVPHVATQREQSAASIYHLFFHLDKRVGLDSETKRKLAEMTARLVEQSAENNQRWTHLFLKKHGFSDVPENKLPLSPVNPDIFKIFSRSPEYLDLSTFKMLRGLVLANLRPSEGLAAVTKKVERDPVLSDSNAGKHWLALYGRGTFTMSRYGCTGILAEMHRNITSREIVDPSERIPSDLARKFAHQIADRLVSSGDSAYVTALFTKMTSAMVEEKSLDALKRWKVTTMPVLEQIVARITNLRTPTWQRDPKRRPRELPSTFRLNVAMLAVPPELGLEQTFVENVLILIRELTESTVSYHDDWAHLKYRALHYHKDWRPRFAHLALLFGSLDDIDVESPTLIDHLRFDMAKQFAEHAYDPKDEDVVTRLKAMLRSWAECPVENFRNAARDSLDTLQNGFGREWFNTGEDLERAGSDSDCVSEMDD</sequence>
<evidence type="ECO:0000313" key="2">
    <source>
        <dbReference type="EMBL" id="WQF86744.1"/>
    </source>
</evidence>
<keyword evidence="3" id="KW-1185">Reference proteome</keyword>
<proteinExistence type="predicted"/>
<gene>
    <name evidence="2" type="ORF">CDEST_11758</name>
</gene>
<dbReference type="EMBL" id="CP137311">
    <property type="protein sequence ID" value="WQF86744.1"/>
    <property type="molecule type" value="Genomic_DNA"/>
</dbReference>
<reference evidence="3" key="1">
    <citation type="journal article" date="2023" name="bioRxiv">
        <title>Complete genome of the Medicago anthracnose fungus, Colletotrichum destructivum, reveals a mini-chromosome-like region within a core chromosome.</title>
        <authorList>
            <person name="Lapalu N."/>
            <person name="Simon A."/>
            <person name="Lu A."/>
            <person name="Plaumann P.-L."/>
            <person name="Amselem J."/>
            <person name="Pigne S."/>
            <person name="Auger A."/>
            <person name="Koch C."/>
            <person name="Dallery J.-F."/>
            <person name="O'Connell R.J."/>
        </authorList>
    </citation>
    <scope>NUCLEOTIDE SEQUENCE [LARGE SCALE GENOMIC DNA]</scope>
    <source>
        <strain evidence="3">CBS 520.97</strain>
    </source>
</reference>
<feature type="compositionally biased region" description="Basic and acidic residues" evidence="1">
    <location>
        <begin position="1213"/>
        <end position="1225"/>
    </location>
</feature>
<dbReference type="Proteomes" id="UP001322277">
    <property type="component" value="Chromosome 7"/>
</dbReference>
<organism evidence="2 3">
    <name type="scientific">Colletotrichum destructivum</name>
    <dbReference type="NCBI Taxonomy" id="34406"/>
    <lineage>
        <taxon>Eukaryota</taxon>
        <taxon>Fungi</taxon>
        <taxon>Dikarya</taxon>
        <taxon>Ascomycota</taxon>
        <taxon>Pezizomycotina</taxon>
        <taxon>Sordariomycetes</taxon>
        <taxon>Hypocreomycetidae</taxon>
        <taxon>Glomerellales</taxon>
        <taxon>Glomerellaceae</taxon>
        <taxon>Colletotrichum</taxon>
        <taxon>Colletotrichum destructivum species complex</taxon>
    </lineage>
</organism>
<feature type="compositionally biased region" description="Polar residues" evidence="1">
    <location>
        <begin position="968"/>
        <end position="982"/>
    </location>
</feature>
<dbReference type="RefSeq" id="XP_062783965.1">
    <property type="nucleotide sequence ID" value="XM_062927914.1"/>
</dbReference>
<dbReference type="KEGG" id="cdet:87948258"/>
<feature type="region of interest" description="Disordered" evidence="1">
    <location>
        <begin position="954"/>
        <end position="982"/>
    </location>
</feature>
<evidence type="ECO:0000313" key="3">
    <source>
        <dbReference type="Proteomes" id="UP001322277"/>
    </source>
</evidence>
<evidence type="ECO:0000256" key="1">
    <source>
        <dbReference type="SAM" id="MobiDB-lite"/>
    </source>
</evidence>